<feature type="transmembrane region" description="Helical" evidence="3">
    <location>
        <begin position="174"/>
        <end position="193"/>
    </location>
</feature>
<evidence type="ECO:0000259" key="4">
    <source>
        <dbReference type="Pfam" id="PF01757"/>
    </source>
</evidence>
<dbReference type="EMBL" id="JBDIML010000005">
    <property type="protein sequence ID" value="MEN2768505.1"/>
    <property type="molecule type" value="Genomic_DNA"/>
</dbReference>
<keyword evidence="3" id="KW-0812">Transmembrane</keyword>
<dbReference type="GO" id="GO:0016746">
    <property type="term" value="F:acyltransferase activity"/>
    <property type="evidence" value="ECO:0007669"/>
    <property type="project" value="UniProtKB-KW"/>
</dbReference>
<accession>A0ABU9XKG9</accession>
<feature type="transmembrane region" description="Helical" evidence="3">
    <location>
        <begin position="240"/>
        <end position="257"/>
    </location>
</feature>
<sequence length="338" mass="39846">MSSSRQDWIDIAKGIGIIAVVLGHAGFVMGHHYTYWFHMPLFFILSGLLYKPVSNYKQLKQWLIKRMKQFLIPYLSFGLLILLYKAIMHNTYYFDYNVNSFLQELYRLAFGGMMLRGIMTVFWFITCLLLTQILFALLHLFIKFTFTQIFIIFISYLFAHYYSIHIANPFENPVPWSADVVLIALAYYAFGYYIKQHIQLLINIFTSLISLTFIFLFTIYDFKNEFFYTLDLKPNIYNHILLDSIVPISIFVIIAYISKLLSKVTLSDILIKLGMASLTIMYLHRVTNEILGRYLEYGYIWYTIVGIIIPLLFHVLFEKIKITQIIFLGRTNILNKLK</sequence>
<name>A0ABU9XKG9_9BACI</name>
<keyword evidence="5" id="KW-0808">Transferase</keyword>
<protein>
    <submittedName>
        <fullName evidence="5">Acyltransferase family protein</fullName>
    </submittedName>
</protein>
<keyword evidence="6" id="KW-1185">Reference proteome</keyword>
<dbReference type="InterPro" id="IPR052734">
    <property type="entry name" value="Nod_factor_acetyltransferase"/>
</dbReference>
<feature type="transmembrane region" description="Helical" evidence="3">
    <location>
        <begin position="269"/>
        <end position="287"/>
    </location>
</feature>
<dbReference type="PANTHER" id="PTHR37312:SF1">
    <property type="entry name" value="MEMBRANE-BOUND ACYLTRANSFERASE YKRP-RELATED"/>
    <property type="match status" value="1"/>
</dbReference>
<gene>
    <name evidence="5" type="ORF">ABC228_15085</name>
</gene>
<feature type="domain" description="Acyltransferase 3" evidence="4">
    <location>
        <begin position="7"/>
        <end position="316"/>
    </location>
</feature>
<feature type="transmembrane region" description="Helical" evidence="3">
    <location>
        <begin position="71"/>
        <end position="94"/>
    </location>
</feature>
<evidence type="ECO:0000313" key="5">
    <source>
        <dbReference type="EMBL" id="MEN2768505.1"/>
    </source>
</evidence>
<evidence type="ECO:0000256" key="3">
    <source>
        <dbReference type="SAM" id="Phobius"/>
    </source>
</evidence>
<dbReference type="InterPro" id="IPR002656">
    <property type="entry name" value="Acyl_transf_3_dom"/>
</dbReference>
<dbReference type="Proteomes" id="UP001444625">
    <property type="component" value="Unassembled WGS sequence"/>
</dbReference>
<keyword evidence="3" id="KW-0472">Membrane</keyword>
<feature type="transmembrane region" description="Helical" evidence="3">
    <location>
        <begin position="200"/>
        <end position="220"/>
    </location>
</feature>
<feature type="transmembrane region" description="Helical" evidence="3">
    <location>
        <begin position="7"/>
        <end position="27"/>
    </location>
</feature>
<feature type="transmembrane region" description="Helical" evidence="3">
    <location>
        <begin position="299"/>
        <end position="317"/>
    </location>
</feature>
<dbReference type="PANTHER" id="PTHR37312">
    <property type="entry name" value="MEMBRANE-BOUND ACYLTRANSFERASE YKRP-RELATED"/>
    <property type="match status" value="1"/>
</dbReference>
<feature type="transmembrane region" description="Helical" evidence="3">
    <location>
        <begin position="33"/>
        <end position="50"/>
    </location>
</feature>
<organism evidence="5 6">
    <name type="scientific">Ornithinibacillus xuwenensis</name>
    <dbReference type="NCBI Taxonomy" id="3144668"/>
    <lineage>
        <taxon>Bacteria</taxon>
        <taxon>Bacillati</taxon>
        <taxon>Bacillota</taxon>
        <taxon>Bacilli</taxon>
        <taxon>Bacillales</taxon>
        <taxon>Bacillaceae</taxon>
        <taxon>Ornithinibacillus</taxon>
    </lineage>
</organism>
<comment type="similarity">
    <text evidence="2">Belongs to the acyltransferase 3 family.</text>
</comment>
<reference evidence="5 6" key="1">
    <citation type="submission" date="2024-05" db="EMBL/GenBank/DDBJ databases">
        <authorList>
            <person name="Haq I."/>
            <person name="Ullah Z."/>
            <person name="Ahmad R."/>
            <person name="Li M."/>
            <person name="Tong Y."/>
        </authorList>
    </citation>
    <scope>NUCLEOTIDE SEQUENCE [LARGE SCALE GENOMIC DNA]</scope>
    <source>
        <strain evidence="5 6">16A2E</strain>
    </source>
</reference>
<proteinExistence type="inferred from homology"/>
<feature type="transmembrane region" description="Helical" evidence="3">
    <location>
        <begin position="114"/>
        <end position="137"/>
    </location>
</feature>
<evidence type="ECO:0000313" key="6">
    <source>
        <dbReference type="Proteomes" id="UP001444625"/>
    </source>
</evidence>
<keyword evidence="5" id="KW-0012">Acyltransferase</keyword>
<dbReference type="RefSeq" id="WP_345825986.1">
    <property type="nucleotide sequence ID" value="NZ_JBDIML010000005.1"/>
</dbReference>
<dbReference type="Pfam" id="PF01757">
    <property type="entry name" value="Acyl_transf_3"/>
    <property type="match status" value="1"/>
</dbReference>
<evidence type="ECO:0000256" key="1">
    <source>
        <dbReference type="ARBA" id="ARBA00004370"/>
    </source>
</evidence>
<comment type="caution">
    <text evidence="5">The sequence shown here is derived from an EMBL/GenBank/DDBJ whole genome shotgun (WGS) entry which is preliminary data.</text>
</comment>
<comment type="subcellular location">
    <subcellularLocation>
        <location evidence="1">Membrane</location>
    </subcellularLocation>
</comment>
<keyword evidence="3" id="KW-1133">Transmembrane helix</keyword>
<feature type="transmembrane region" description="Helical" evidence="3">
    <location>
        <begin position="144"/>
        <end position="162"/>
    </location>
</feature>
<evidence type="ECO:0000256" key="2">
    <source>
        <dbReference type="ARBA" id="ARBA00007400"/>
    </source>
</evidence>